<evidence type="ECO:0000256" key="1">
    <source>
        <dbReference type="SAM" id="Coils"/>
    </source>
</evidence>
<dbReference type="EMBL" id="CAJHNJ030000618">
    <property type="protein sequence ID" value="CAG9138373.1"/>
    <property type="molecule type" value="Genomic_DNA"/>
</dbReference>
<sequence>MPGGHPSPSDPHRGRFPRRLSPLTKALRSVKVCDPPASISVQHYDSAPDLRLLLDTVTERKKRKFDHSDSNIIDVMKEMFNAFARDQDARFERLQTTISNLKEQNNELTLSVELMSSKYDEFLVKISELESERKKDKEAIYFLEDKIEYLERKSKSTGIEIRNLPKKTGETKKDLCSLIQNFGNSINVDMNQSCVKDIYRIRSKDASNPILVEFTTVIQKETVLENVKAFNKTKKIGEN</sequence>
<comment type="caution">
    <text evidence="2">The sequence shown here is derived from an EMBL/GenBank/DDBJ whole genome shotgun (WGS) entry which is preliminary data.</text>
</comment>
<feature type="coiled-coil region" evidence="1">
    <location>
        <begin position="84"/>
        <end position="146"/>
    </location>
</feature>
<proteinExistence type="predicted"/>
<evidence type="ECO:0000313" key="3">
    <source>
        <dbReference type="Proteomes" id="UP000653454"/>
    </source>
</evidence>
<name>A0A8S4GB55_PLUXY</name>
<reference evidence="2" key="1">
    <citation type="submission" date="2020-11" db="EMBL/GenBank/DDBJ databases">
        <authorList>
            <person name="Whiteford S."/>
        </authorList>
    </citation>
    <scope>NUCLEOTIDE SEQUENCE</scope>
</reference>
<accession>A0A8S4GB55</accession>
<organism evidence="2 3">
    <name type="scientific">Plutella xylostella</name>
    <name type="common">Diamondback moth</name>
    <name type="synonym">Plutella maculipennis</name>
    <dbReference type="NCBI Taxonomy" id="51655"/>
    <lineage>
        <taxon>Eukaryota</taxon>
        <taxon>Metazoa</taxon>
        <taxon>Ecdysozoa</taxon>
        <taxon>Arthropoda</taxon>
        <taxon>Hexapoda</taxon>
        <taxon>Insecta</taxon>
        <taxon>Pterygota</taxon>
        <taxon>Neoptera</taxon>
        <taxon>Endopterygota</taxon>
        <taxon>Lepidoptera</taxon>
        <taxon>Glossata</taxon>
        <taxon>Ditrysia</taxon>
        <taxon>Yponomeutoidea</taxon>
        <taxon>Plutellidae</taxon>
        <taxon>Plutella</taxon>
    </lineage>
</organism>
<evidence type="ECO:0000313" key="2">
    <source>
        <dbReference type="EMBL" id="CAG9138373.1"/>
    </source>
</evidence>
<protein>
    <submittedName>
        <fullName evidence="2">(diamondback moth) hypothetical protein</fullName>
    </submittedName>
</protein>
<dbReference type="Proteomes" id="UP000653454">
    <property type="component" value="Unassembled WGS sequence"/>
</dbReference>
<dbReference type="AlphaFoldDB" id="A0A8S4GB55"/>
<keyword evidence="3" id="KW-1185">Reference proteome</keyword>
<keyword evidence="1" id="KW-0175">Coiled coil</keyword>
<gene>
    <name evidence="2" type="ORF">PLXY2_LOCUS16626</name>
</gene>